<feature type="transmembrane region" description="Helical" evidence="14">
    <location>
        <begin position="474"/>
        <end position="495"/>
    </location>
</feature>
<keyword evidence="6 13" id="KW-0808">Transferase</keyword>
<keyword evidence="9 14" id="KW-1133">Transmembrane helix</keyword>
<accession>A0A6M1S3W9</accession>
<dbReference type="RefSeq" id="WP_163905669.1">
    <property type="nucleotide sequence ID" value="NZ_CP048427.1"/>
</dbReference>
<sequence length="504" mass="56864">MLFTSKEFLFAFLPLTLLVTWLAIRLGGRGLGIASLTAASIFFYGWWELRSVGIIAVSIVVNYLVASKISTASNEQSSKRWLFLGVVANLAALSYFKYVNFLIDNVANIIGWNVEHLQIVLPLAISFYTFQQIAFLVDTARKEMGQAPIRDYIISVLFFPHLIAGPLLHYRNIISQFENRFRITSDTIATGIPVFAVGLAKKVAVADPIAGYVSPLFTKAEVGHLEFFEAWAAALGYTAQLYFDFSGYSDMAIGIGLMFGIALPLNFFSPYKATSIIEFWRRWHITLSSFLRDYLYIPLGGSRNGPIRRQVNLLIVMLLGGLWHGASWTYVVWGGLHGGFLVINHAWRQWKPMLVKRFDVLLTPIYGAITFFLVVVAWVFFRSNSFATAINVLSGMFAPDIFALPGELSYIIGRDWPIKWNQGMKYIDFMGFWSYLCLAYLIIWMAPNSAQLFRMDGKVFPEFRPATSGRYSRTTLAACVAFLAWISAFGIFGSAPSEFLYFQF</sequence>
<evidence type="ECO:0000313" key="16">
    <source>
        <dbReference type="Proteomes" id="UP000477849"/>
    </source>
</evidence>
<comment type="pathway">
    <text evidence="2">Glycan biosynthesis; alginate biosynthesis.</text>
</comment>
<comment type="similarity">
    <text evidence="3 13">Belongs to the membrane-bound acyltransferase family.</text>
</comment>
<feature type="transmembrane region" description="Helical" evidence="14">
    <location>
        <begin position="119"/>
        <end position="140"/>
    </location>
</feature>
<keyword evidence="16" id="KW-1185">Reference proteome</keyword>
<organism evidence="15 16">
    <name type="scientific">Rhizobium daejeonense</name>
    <dbReference type="NCBI Taxonomy" id="240521"/>
    <lineage>
        <taxon>Bacteria</taxon>
        <taxon>Pseudomonadati</taxon>
        <taxon>Pseudomonadota</taxon>
        <taxon>Alphaproteobacteria</taxon>
        <taxon>Hyphomicrobiales</taxon>
        <taxon>Rhizobiaceae</taxon>
        <taxon>Rhizobium/Agrobacterium group</taxon>
        <taxon>Rhizobium</taxon>
    </lineage>
</organism>
<feature type="transmembrane region" description="Helical" evidence="14">
    <location>
        <begin position="152"/>
        <end position="170"/>
    </location>
</feature>
<evidence type="ECO:0000256" key="11">
    <source>
        <dbReference type="ARBA" id="ARBA00023315"/>
    </source>
</evidence>
<evidence type="ECO:0000256" key="1">
    <source>
        <dbReference type="ARBA" id="ARBA00004651"/>
    </source>
</evidence>
<evidence type="ECO:0000313" key="15">
    <source>
        <dbReference type="EMBL" id="NGO63967.1"/>
    </source>
</evidence>
<keyword evidence="10 13" id="KW-0472">Membrane</keyword>
<dbReference type="PIRSF" id="PIRSF500217">
    <property type="entry name" value="AlgI"/>
    <property type="match status" value="1"/>
</dbReference>
<feature type="transmembrane region" description="Helical" evidence="14">
    <location>
        <begin position="388"/>
        <end position="412"/>
    </location>
</feature>
<dbReference type="GO" id="GO:0042121">
    <property type="term" value="P:alginic acid biosynthetic process"/>
    <property type="evidence" value="ECO:0007669"/>
    <property type="project" value="UniProtKB-KW"/>
</dbReference>
<dbReference type="InterPro" id="IPR004299">
    <property type="entry name" value="MBOAT_fam"/>
</dbReference>
<gene>
    <name evidence="15" type="ORF">G6N76_09800</name>
</gene>
<comment type="caution">
    <text evidence="15">The sequence shown here is derived from an EMBL/GenBank/DDBJ whole genome shotgun (WGS) entry which is preliminary data.</text>
</comment>
<feature type="transmembrane region" description="Helical" evidence="14">
    <location>
        <begin position="311"/>
        <end position="333"/>
    </location>
</feature>
<reference evidence="15 16" key="1">
    <citation type="submission" date="2020-02" db="EMBL/GenBank/DDBJ databases">
        <title>Genome sequence of the type strain CCBAU10050 of Rhizobium daejeonense.</title>
        <authorList>
            <person name="Gao J."/>
            <person name="Sun J."/>
        </authorList>
    </citation>
    <scope>NUCLEOTIDE SEQUENCE [LARGE SCALE GENOMIC DNA]</scope>
    <source>
        <strain evidence="15 16">CCBAU10050</strain>
    </source>
</reference>
<feature type="transmembrane region" description="Helical" evidence="14">
    <location>
        <begin position="251"/>
        <end position="271"/>
    </location>
</feature>
<keyword evidence="5 13" id="KW-1003">Cell membrane</keyword>
<evidence type="ECO:0000256" key="4">
    <source>
        <dbReference type="ARBA" id="ARBA00016084"/>
    </source>
</evidence>
<dbReference type="PIRSF" id="PIRSF016636">
    <property type="entry name" value="AlgI_DltB"/>
    <property type="match status" value="1"/>
</dbReference>
<feature type="transmembrane region" description="Helical" evidence="14">
    <location>
        <begin position="49"/>
        <end position="69"/>
    </location>
</feature>
<evidence type="ECO:0000256" key="12">
    <source>
        <dbReference type="ARBA" id="ARBA00031030"/>
    </source>
</evidence>
<evidence type="ECO:0000256" key="2">
    <source>
        <dbReference type="ARBA" id="ARBA00005182"/>
    </source>
</evidence>
<feature type="transmembrane region" description="Helical" evidence="14">
    <location>
        <begin position="360"/>
        <end position="381"/>
    </location>
</feature>
<evidence type="ECO:0000256" key="5">
    <source>
        <dbReference type="ARBA" id="ARBA00022475"/>
    </source>
</evidence>
<dbReference type="Pfam" id="PF03062">
    <property type="entry name" value="MBOAT"/>
    <property type="match status" value="1"/>
</dbReference>
<dbReference type="AlphaFoldDB" id="A0A6M1S3W9"/>
<evidence type="ECO:0000256" key="6">
    <source>
        <dbReference type="ARBA" id="ARBA00022679"/>
    </source>
</evidence>
<evidence type="ECO:0000256" key="14">
    <source>
        <dbReference type="SAM" id="Phobius"/>
    </source>
</evidence>
<comment type="subcellular location">
    <subcellularLocation>
        <location evidence="1">Cell membrane</location>
        <topology evidence="1">Multi-pass membrane protein</topology>
    </subcellularLocation>
</comment>
<evidence type="ECO:0000256" key="13">
    <source>
        <dbReference type="PIRNR" id="PIRNR016636"/>
    </source>
</evidence>
<evidence type="ECO:0000256" key="3">
    <source>
        <dbReference type="ARBA" id="ARBA00010323"/>
    </source>
</evidence>
<feature type="transmembrane region" description="Helical" evidence="14">
    <location>
        <begin position="81"/>
        <end position="99"/>
    </location>
</feature>
<keyword evidence="11 13" id="KW-0012">Acyltransferase</keyword>
<protein>
    <recommendedName>
        <fullName evidence="4">Probable alginate O-acetylase AlgI</fullName>
    </recommendedName>
    <alternativeName>
        <fullName evidence="12">Alginate biosynthesis protein AlgI</fullName>
    </alternativeName>
</protein>
<dbReference type="EMBL" id="JAAKZH010000003">
    <property type="protein sequence ID" value="NGO63967.1"/>
    <property type="molecule type" value="Genomic_DNA"/>
</dbReference>
<evidence type="ECO:0000256" key="8">
    <source>
        <dbReference type="ARBA" id="ARBA00022841"/>
    </source>
</evidence>
<evidence type="ECO:0000256" key="7">
    <source>
        <dbReference type="ARBA" id="ARBA00022692"/>
    </source>
</evidence>
<proteinExistence type="inferred from homology"/>
<dbReference type="PANTHER" id="PTHR13285:SF23">
    <property type="entry name" value="TEICHOIC ACID D-ALANYLTRANSFERASE"/>
    <property type="match status" value="1"/>
</dbReference>
<dbReference type="GO" id="GO:0016746">
    <property type="term" value="F:acyltransferase activity"/>
    <property type="evidence" value="ECO:0007669"/>
    <property type="project" value="UniProtKB-KW"/>
</dbReference>
<keyword evidence="7 14" id="KW-0812">Transmembrane</keyword>
<dbReference type="InterPro" id="IPR024194">
    <property type="entry name" value="Ac/AlaTfrase_AlgI/DltB"/>
</dbReference>
<feature type="transmembrane region" description="Helical" evidence="14">
    <location>
        <begin position="432"/>
        <end position="453"/>
    </location>
</feature>
<dbReference type="InterPro" id="IPR051085">
    <property type="entry name" value="MB_O-acyltransferase"/>
</dbReference>
<evidence type="ECO:0000256" key="10">
    <source>
        <dbReference type="ARBA" id="ARBA00023136"/>
    </source>
</evidence>
<keyword evidence="8" id="KW-0016">Alginate biosynthesis</keyword>
<dbReference type="GO" id="GO:0005886">
    <property type="term" value="C:plasma membrane"/>
    <property type="evidence" value="ECO:0007669"/>
    <property type="project" value="UniProtKB-SubCell"/>
</dbReference>
<evidence type="ECO:0000256" key="9">
    <source>
        <dbReference type="ARBA" id="ARBA00022989"/>
    </source>
</evidence>
<dbReference type="Proteomes" id="UP000477849">
    <property type="component" value="Unassembled WGS sequence"/>
</dbReference>
<dbReference type="InterPro" id="IPR028362">
    <property type="entry name" value="AlgI"/>
</dbReference>
<name>A0A6M1S3W9_9HYPH</name>
<dbReference type="PANTHER" id="PTHR13285">
    <property type="entry name" value="ACYLTRANSFERASE"/>
    <property type="match status" value="1"/>
</dbReference>